<proteinExistence type="predicted"/>
<reference evidence="2" key="1">
    <citation type="submission" date="2013-11" db="EMBL/GenBank/DDBJ databases">
        <title>Genome sequence of the fusiform rust pathogen reveals effectors for host alternation and coevolution with pine.</title>
        <authorList>
            <consortium name="DOE Joint Genome Institute"/>
            <person name="Smith K."/>
            <person name="Pendleton A."/>
            <person name="Kubisiak T."/>
            <person name="Anderson C."/>
            <person name="Salamov A."/>
            <person name="Aerts A."/>
            <person name="Riley R."/>
            <person name="Clum A."/>
            <person name="Lindquist E."/>
            <person name="Ence D."/>
            <person name="Campbell M."/>
            <person name="Kronenberg Z."/>
            <person name="Feau N."/>
            <person name="Dhillon B."/>
            <person name="Hamelin R."/>
            <person name="Burleigh J."/>
            <person name="Smith J."/>
            <person name="Yandell M."/>
            <person name="Nelson C."/>
            <person name="Grigoriev I."/>
            <person name="Davis J."/>
        </authorList>
    </citation>
    <scope>NUCLEOTIDE SEQUENCE</scope>
    <source>
        <strain evidence="2">G11</strain>
    </source>
</reference>
<feature type="compositionally biased region" description="Basic and acidic residues" evidence="1">
    <location>
        <begin position="43"/>
        <end position="52"/>
    </location>
</feature>
<protein>
    <submittedName>
        <fullName evidence="2">Uncharacterized protein</fullName>
    </submittedName>
</protein>
<sequence>MMASDASANNQMPSGILAMNEVQLEVSIEGVLTDVALVASEAERGEMKKSEVDSVSTPEVEKDEENHIDNIETAESISIPQEVNAEENHIDGTNTPEAVSDSVDEKAREDHVNGTEFAMSESILHTENFQENHVDENDISESASKSVDESAEETHVDDAANAEAEVQSSINTKSEVLTSEMHISIEGKDSTEPEPQRDSTFAEPEEPSEINLSDVATELEGVYEELRKEKQDNINSDVLVAEVVTEVSQKGISSFPIPTNEKADDTRSESTTKCITTEAHMRSSIEVENGSLTPVNKTISEEADTSLCKPLHGLSLDKVEEPITNESSHFASVEVSSASIAQINRDGCDNTKSSSADPEGSRVVFPKDKEMCGLAPEGAQEHDEELKYNGGTKITVADATVQSFKADPGEALHPETFIRTENKTATASSPLAIKAHVEELRGCDSPRTSAPSNESSLAVLYNKEEVSAMDGKAKDSREHVTFEVTLQSSSKSPQQRESTPGNSHSAEENITETSKPLAELSTAEEVVPSTMDSVDANSCEGDKQAEDGGTLTEPQSESKYSECSFQDTSNLKAMSQSLEEVLTDRVKLKPQGSEGTSIATIPNRETLPKPQQISDFVVSKESHDTKTLYVMEMSNLGSDYALLNKASISGPKFQLEKSMLGEGYLVLNTSQVPEQDPLQVLPHEIGIDNKRKVIPYKLLPRGRKSLFQFKDKAEIWCAGFKSFSWFKKGHRHKRVFNPPSEEFLWNNEGEIGNSNNQACGEMLGSFHYTISCSCVCVTYHEKLIPFDIYVVAVKPDNNTVRQRETCTGKGKQPTVTIQRLEIW</sequence>
<evidence type="ECO:0000313" key="3">
    <source>
        <dbReference type="Proteomes" id="UP000886653"/>
    </source>
</evidence>
<feature type="compositionally biased region" description="Basic and acidic residues" evidence="1">
    <location>
        <begin position="183"/>
        <end position="197"/>
    </location>
</feature>
<dbReference type="AlphaFoldDB" id="A0A9P6TA01"/>
<feature type="compositionally biased region" description="Basic and acidic residues" evidence="1">
    <location>
        <begin position="146"/>
        <end position="158"/>
    </location>
</feature>
<name>A0A9P6TA01_9BASI</name>
<keyword evidence="3" id="KW-1185">Reference proteome</keyword>
<gene>
    <name evidence="2" type="ORF">CROQUDRAFT_716541</name>
</gene>
<dbReference type="EMBL" id="MU167291">
    <property type="protein sequence ID" value="KAG0144667.1"/>
    <property type="molecule type" value="Genomic_DNA"/>
</dbReference>
<accession>A0A9P6TA01</accession>
<dbReference type="Proteomes" id="UP000886653">
    <property type="component" value="Unassembled WGS sequence"/>
</dbReference>
<evidence type="ECO:0000313" key="2">
    <source>
        <dbReference type="EMBL" id="KAG0144667.1"/>
    </source>
</evidence>
<feature type="region of interest" description="Disordered" evidence="1">
    <location>
        <begin position="466"/>
        <end position="564"/>
    </location>
</feature>
<feature type="compositionally biased region" description="Basic and acidic residues" evidence="1">
    <location>
        <begin position="466"/>
        <end position="481"/>
    </location>
</feature>
<feature type="compositionally biased region" description="Polar residues" evidence="1">
    <location>
        <begin position="552"/>
        <end position="564"/>
    </location>
</feature>
<feature type="compositionally biased region" description="Polar residues" evidence="1">
    <location>
        <begin position="166"/>
        <end position="177"/>
    </location>
</feature>
<feature type="region of interest" description="Disordered" evidence="1">
    <location>
        <begin position="43"/>
        <end position="109"/>
    </location>
</feature>
<organism evidence="2 3">
    <name type="scientific">Cronartium quercuum f. sp. fusiforme G11</name>
    <dbReference type="NCBI Taxonomy" id="708437"/>
    <lineage>
        <taxon>Eukaryota</taxon>
        <taxon>Fungi</taxon>
        <taxon>Dikarya</taxon>
        <taxon>Basidiomycota</taxon>
        <taxon>Pucciniomycotina</taxon>
        <taxon>Pucciniomycetes</taxon>
        <taxon>Pucciniales</taxon>
        <taxon>Coleosporiaceae</taxon>
        <taxon>Cronartium</taxon>
    </lineage>
</organism>
<feature type="compositionally biased region" description="Polar residues" evidence="1">
    <location>
        <begin position="484"/>
        <end position="504"/>
    </location>
</feature>
<feature type="region of interest" description="Disordered" evidence="1">
    <location>
        <begin position="124"/>
        <end position="208"/>
    </location>
</feature>
<evidence type="ECO:0000256" key="1">
    <source>
        <dbReference type="SAM" id="MobiDB-lite"/>
    </source>
</evidence>
<comment type="caution">
    <text evidence="2">The sequence shown here is derived from an EMBL/GenBank/DDBJ whole genome shotgun (WGS) entry which is preliminary data.</text>
</comment>